<sequence length="386" mass="42366">MGPGSGPAAYLVWNSLVQIHYLFVDMHHELLYVAKYFITVALQDFEKEVAPETLAPSDTWPQILLDLVGLGLAVGAGPYIYTYLARRQYFIDVAGTDAADTLVKDTSFALYAALASATKDMVTTKRLELVLPFPPRWTPKSQATFPDYLVQAFEAWGSSTERAVSRAFSGDDAAIEALTLLISDGKWIDGWGGNRTIPDDPDKNNSDGVTWFLTRAFYAYAIPAIWTVSGIHAFVLDSGYPCGTIDPMGQYINTDTQHATWACFQDKLYYLVAPIGKSQDCLETICPSKTSSAPPGLNLLLGSSLGSSPFHDISVQDFIEGAVRTFIANGNRNGAQPMDPVSRDSFEDIVNHDIHAPGYIRLPVCRPDVAFQGWVRGDRKAPDYPC</sequence>
<dbReference type="EMBL" id="MU858113">
    <property type="protein sequence ID" value="KAK4213191.1"/>
    <property type="molecule type" value="Genomic_DNA"/>
</dbReference>
<reference evidence="1" key="1">
    <citation type="journal article" date="2023" name="Mol. Phylogenet. Evol.">
        <title>Genome-scale phylogeny and comparative genomics of the fungal order Sordariales.</title>
        <authorList>
            <person name="Hensen N."/>
            <person name="Bonometti L."/>
            <person name="Westerberg I."/>
            <person name="Brannstrom I.O."/>
            <person name="Guillou S."/>
            <person name="Cros-Aarteil S."/>
            <person name="Calhoun S."/>
            <person name="Haridas S."/>
            <person name="Kuo A."/>
            <person name="Mondo S."/>
            <person name="Pangilinan J."/>
            <person name="Riley R."/>
            <person name="LaButti K."/>
            <person name="Andreopoulos B."/>
            <person name="Lipzen A."/>
            <person name="Chen C."/>
            <person name="Yan M."/>
            <person name="Daum C."/>
            <person name="Ng V."/>
            <person name="Clum A."/>
            <person name="Steindorff A."/>
            <person name="Ohm R.A."/>
            <person name="Martin F."/>
            <person name="Silar P."/>
            <person name="Natvig D.O."/>
            <person name="Lalanne C."/>
            <person name="Gautier V."/>
            <person name="Ament-Velasquez S.L."/>
            <person name="Kruys A."/>
            <person name="Hutchinson M.I."/>
            <person name="Powell A.J."/>
            <person name="Barry K."/>
            <person name="Miller A.N."/>
            <person name="Grigoriev I.V."/>
            <person name="Debuchy R."/>
            <person name="Gladieux P."/>
            <person name="Hiltunen Thoren M."/>
            <person name="Johannesson H."/>
        </authorList>
    </citation>
    <scope>NUCLEOTIDE SEQUENCE</scope>
    <source>
        <strain evidence="1">PSN293</strain>
    </source>
</reference>
<proteinExistence type="predicted"/>
<comment type="caution">
    <text evidence="1">The sequence shown here is derived from an EMBL/GenBank/DDBJ whole genome shotgun (WGS) entry which is preliminary data.</text>
</comment>
<accession>A0AAN6Y6N7</accession>
<gene>
    <name evidence="1" type="ORF">QBC37DRAFT_464275</name>
</gene>
<evidence type="ECO:0000313" key="2">
    <source>
        <dbReference type="Proteomes" id="UP001301769"/>
    </source>
</evidence>
<organism evidence="1 2">
    <name type="scientific">Rhypophila decipiens</name>
    <dbReference type="NCBI Taxonomy" id="261697"/>
    <lineage>
        <taxon>Eukaryota</taxon>
        <taxon>Fungi</taxon>
        <taxon>Dikarya</taxon>
        <taxon>Ascomycota</taxon>
        <taxon>Pezizomycotina</taxon>
        <taxon>Sordariomycetes</taxon>
        <taxon>Sordariomycetidae</taxon>
        <taxon>Sordariales</taxon>
        <taxon>Naviculisporaceae</taxon>
        <taxon>Rhypophila</taxon>
    </lineage>
</organism>
<dbReference type="Proteomes" id="UP001301769">
    <property type="component" value="Unassembled WGS sequence"/>
</dbReference>
<keyword evidence="2" id="KW-1185">Reference proteome</keyword>
<protein>
    <submittedName>
        <fullName evidence="1">Uncharacterized protein</fullName>
    </submittedName>
</protein>
<dbReference type="AlphaFoldDB" id="A0AAN6Y6N7"/>
<evidence type="ECO:0000313" key="1">
    <source>
        <dbReference type="EMBL" id="KAK4213191.1"/>
    </source>
</evidence>
<reference evidence="1" key="2">
    <citation type="submission" date="2023-05" db="EMBL/GenBank/DDBJ databases">
        <authorList>
            <consortium name="Lawrence Berkeley National Laboratory"/>
            <person name="Steindorff A."/>
            <person name="Hensen N."/>
            <person name="Bonometti L."/>
            <person name="Westerberg I."/>
            <person name="Brannstrom I.O."/>
            <person name="Guillou S."/>
            <person name="Cros-Aarteil S."/>
            <person name="Calhoun S."/>
            <person name="Haridas S."/>
            <person name="Kuo A."/>
            <person name="Mondo S."/>
            <person name="Pangilinan J."/>
            <person name="Riley R."/>
            <person name="Labutti K."/>
            <person name="Andreopoulos B."/>
            <person name="Lipzen A."/>
            <person name="Chen C."/>
            <person name="Yanf M."/>
            <person name="Daum C."/>
            <person name="Ng V."/>
            <person name="Clum A."/>
            <person name="Ohm R."/>
            <person name="Martin F."/>
            <person name="Silar P."/>
            <person name="Natvig D."/>
            <person name="Lalanne C."/>
            <person name="Gautier V."/>
            <person name="Ament-Velasquez S.L."/>
            <person name="Kruys A."/>
            <person name="Hutchinson M.I."/>
            <person name="Powell A.J."/>
            <person name="Barry K."/>
            <person name="Miller A.N."/>
            <person name="Grigoriev I.V."/>
            <person name="Debuchy R."/>
            <person name="Gladieux P."/>
            <person name="Thoren M.H."/>
            <person name="Johannesson H."/>
        </authorList>
    </citation>
    <scope>NUCLEOTIDE SEQUENCE</scope>
    <source>
        <strain evidence="1">PSN293</strain>
    </source>
</reference>
<name>A0AAN6Y6N7_9PEZI</name>